<dbReference type="Proteomes" id="UP000589520">
    <property type="component" value="Unassembled WGS sequence"/>
</dbReference>
<comment type="caution">
    <text evidence="1">The sequence shown here is derived from an EMBL/GenBank/DDBJ whole genome shotgun (WGS) entry which is preliminary data.</text>
</comment>
<dbReference type="EMBL" id="JACCCW010000001">
    <property type="protein sequence ID" value="NYF78913.1"/>
    <property type="molecule type" value="Genomic_DNA"/>
</dbReference>
<sequence>MYTFVLADEIKEIFCTLHDGPQQAVDILVATQIFLWAFVEAQPGNRLRSMGVEVKMLKRCQ</sequence>
<name>A0A7Y9TSD6_9BACT</name>
<organism evidence="1 2">
    <name type="scientific">Granulicella arctica</name>
    <dbReference type="NCBI Taxonomy" id="940613"/>
    <lineage>
        <taxon>Bacteria</taxon>
        <taxon>Pseudomonadati</taxon>
        <taxon>Acidobacteriota</taxon>
        <taxon>Terriglobia</taxon>
        <taxon>Terriglobales</taxon>
        <taxon>Acidobacteriaceae</taxon>
        <taxon>Granulicella</taxon>
    </lineage>
</organism>
<evidence type="ECO:0000313" key="1">
    <source>
        <dbReference type="EMBL" id="NYF78913.1"/>
    </source>
</evidence>
<gene>
    <name evidence="1" type="ORF">HDF17_001200</name>
</gene>
<proteinExistence type="predicted"/>
<evidence type="ECO:0000313" key="2">
    <source>
        <dbReference type="Proteomes" id="UP000589520"/>
    </source>
</evidence>
<dbReference type="AlphaFoldDB" id="A0A7Y9TSD6"/>
<protein>
    <submittedName>
        <fullName evidence="1">Uncharacterized protein</fullName>
    </submittedName>
</protein>
<keyword evidence="2" id="KW-1185">Reference proteome</keyword>
<accession>A0A7Y9TSD6</accession>
<dbReference type="RefSeq" id="WP_179488729.1">
    <property type="nucleotide sequence ID" value="NZ_JACCCW010000001.1"/>
</dbReference>
<reference evidence="1 2" key="1">
    <citation type="submission" date="2020-07" db="EMBL/GenBank/DDBJ databases">
        <title>Genomic Encyclopedia of Type Strains, Phase IV (KMG-V): Genome sequencing to study the core and pangenomes of soil and plant-associated prokaryotes.</title>
        <authorList>
            <person name="Whitman W."/>
        </authorList>
    </citation>
    <scope>NUCLEOTIDE SEQUENCE [LARGE SCALE GENOMIC DNA]</scope>
    <source>
        <strain evidence="1 2">X4EP2</strain>
    </source>
</reference>